<organism evidence="1">
    <name type="scientific">marine sediment metagenome</name>
    <dbReference type="NCBI Taxonomy" id="412755"/>
    <lineage>
        <taxon>unclassified sequences</taxon>
        <taxon>metagenomes</taxon>
        <taxon>ecological metagenomes</taxon>
    </lineage>
</organism>
<dbReference type="AlphaFoldDB" id="A0A0F9EUT7"/>
<comment type="caution">
    <text evidence="1">The sequence shown here is derived from an EMBL/GenBank/DDBJ whole genome shotgun (WGS) entry which is preliminary data.</text>
</comment>
<sequence>MITLKEIQVQEALGSVSKGSEIAILVRATEDPKAILWASRHKYGAVRTAAAESPLIPFAQLLRLYFCDSSSTVKDACKESIAERNQEFEQLLEVMEEFPQMSLQLGYRNGSYDFVNLMADEGYDPVERCTEMAVQDPDFSEIINMRGKIKKR</sequence>
<reference evidence="1" key="1">
    <citation type="journal article" date="2015" name="Nature">
        <title>Complex archaea that bridge the gap between prokaryotes and eukaryotes.</title>
        <authorList>
            <person name="Spang A."/>
            <person name="Saw J.H."/>
            <person name="Jorgensen S.L."/>
            <person name="Zaremba-Niedzwiedzka K."/>
            <person name="Martijn J."/>
            <person name="Lind A.E."/>
            <person name="van Eijk R."/>
            <person name="Schleper C."/>
            <person name="Guy L."/>
            <person name="Ettema T.J."/>
        </authorList>
    </citation>
    <scope>NUCLEOTIDE SEQUENCE</scope>
</reference>
<protein>
    <submittedName>
        <fullName evidence="1">Uncharacterized protein</fullName>
    </submittedName>
</protein>
<gene>
    <name evidence="1" type="ORF">LCGC14_2030710</name>
</gene>
<proteinExistence type="predicted"/>
<evidence type="ECO:0000313" key="1">
    <source>
        <dbReference type="EMBL" id="KKL77853.1"/>
    </source>
</evidence>
<name>A0A0F9EUT7_9ZZZZ</name>
<accession>A0A0F9EUT7</accession>
<dbReference type="EMBL" id="LAZR01023631">
    <property type="protein sequence ID" value="KKL77853.1"/>
    <property type="molecule type" value="Genomic_DNA"/>
</dbReference>